<reference evidence="2 3" key="1">
    <citation type="submission" date="2024-08" db="EMBL/GenBank/DDBJ databases">
        <title>Genome mining of Saccharopolyspora cebuensis PGLac3 from Nigerian medicinal plant.</title>
        <authorList>
            <person name="Ezeobiora C.E."/>
            <person name="Igbokwe N.H."/>
            <person name="Amin D.H."/>
            <person name="Mendie U.E."/>
        </authorList>
    </citation>
    <scope>NUCLEOTIDE SEQUENCE [LARGE SCALE GENOMIC DNA]</scope>
    <source>
        <strain evidence="2 3">PGLac3</strain>
    </source>
</reference>
<sequence length="70" mass="7482">MSAPDFSSASWRKSTRSNAANACVEVASSADGIAGVRDSKERGCGAILAFNRRQWAVFVADLKSGDLDFR</sequence>
<evidence type="ECO:0000313" key="2">
    <source>
        <dbReference type="EMBL" id="MEY8041202.1"/>
    </source>
</evidence>
<feature type="domain" description="DUF397" evidence="1">
    <location>
        <begin position="9"/>
        <end position="63"/>
    </location>
</feature>
<accession>A0ABV4CM39</accession>
<dbReference type="RefSeq" id="WP_345359028.1">
    <property type="nucleotide sequence ID" value="NZ_BAABII010000004.1"/>
</dbReference>
<dbReference type="Pfam" id="PF04149">
    <property type="entry name" value="DUF397"/>
    <property type="match status" value="1"/>
</dbReference>
<organism evidence="2 3">
    <name type="scientific">Saccharopolyspora cebuensis</name>
    <dbReference type="NCBI Taxonomy" id="418759"/>
    <lineage>
        <taxon>Bacteria</taxon>
        <taxon>Bacillati</taxon>
        <taxon>Actinomycetota</taxon>
        <taxon>Actinomycetes</taxon>
        <taxon>Pseudonocardiales</taxon>
        <taxon>Pseudonocardiaceae</taxon>
        <taxon>Saccharopolyspora</taxon>
    </lineage>
</organism>
<keyword evidence="3" id="KW-1185">Reference proteome</keyword>
<dbReference type="Proteomes" id="UP001564626">
    <property type="component" value="Unassembled WGS sequence"/>
</dbReference>
<evidence type="ECO:0000259" key="1">
    <source>
        <dbReference type="Pfam" id="PF04149"/>
    </source>
</evidence>
<proteinExistence type="predicted"/>
<evidence type="ECO:0000313" key="3">
    <source>
        <dbReference type="Proteomes" id="UP001564626"/>
    </source>
</evidence>
<name>A0ABV4CM39_9PSEU</name>
<dbReference type="EMBL" id="JBGEHV010000032">
    <property type="protein sequence ID" value="MEY8041202.1"/>
    <property type="molecule type" value="Genomic_DNA"/>
</dbReference>
<protein>
    <submittedName>
        <fullName evidence="2">DUF397 domain-containing protein</fullName>
    </submittedName>
</protein>
<comment type="caution">
    <text evidence="2">The sequence shown here is derived from an EMBL/GenBank/DDBJ whole genome shotgun (WGS) entry which is preliminary data.</text>
</comment>
<dbReference type="InterPro" id="IPR007278">
    <property type="entry name" value="DUF397"/>
</dbReference>
<gene>
    <name evidence="2" type="ORF">AB8O55_17485</name>
</gene>